<reference evidence="3 4" key="1">
    <citation type="submission" date="2019-07" db="EMBL/GenBank/DDBJ databases">
        <title>Whole genome shotgun sequence of Clostridium butyricum NBRC 3858.</title>
        <authorList>
            <person name="Hosoyama A."/>
            <person name="Uohara A."/>
            <person name="Ohji S."/>
            <person name="Ichikawa N."/>
        </authorList>
    </citation>
    <scope>NUCLEOTIDE SEQUENCE [LARGE SCALE GENOMIC DNA]</scope>
    <source>
        <strain evidence="3 4">NBRC 3858</strain>
    </source>
</reference>
<accession>A0A512TP80</accession>
<proteinExistence type="predicted"/>
<dbReference type="EMBL" id="BKBC01000038">
    <property type="protein sequence ID" value="GEQ22037.1"/>
    <property type="molecule type" value="Genomic_DNA"/>
</dbReference>
<evidence type="ECO:0000259" key="2">
    <source>
        <dbReference type="Pfam" id="PF11796"/>
    </source>
</evidence>
<sequence>MNSLEKDAGQYLKNRNEYKKIMQSLLEKYKKTGKLTGKVKISKISEEESLVLGAVDYTLYGEKEVMLSVKKFISYFCSGKYEKTDFLEVMKFYFGEDALITKREINDEKNLLKEKFFIDIENSFKAVETKIWFESMLSIKKFGYTTVLKLYKENEKELKEILLNIDKGFCHIDSINEEYIPLAKFSSLITKDSHYFDIDNVSGKLFIHALGYLNDIRVESIEGRNEALMKARIVRDEVSNFTITYGLLVYDDNKEVVGYEWFRREKQPLLLNIYNLNDIKEIKGVHNKVYVFENPTVFYELLKKCKDIPVSLICTSGQLNASSIILLEKLRKSNTIIYYSGDFDPEGLQIASNIKYRYGDSVKFLGMNIENYNKIKGNISFAHRVGKLDSISSKELKSLADEMKISCMAGYQELLSDYYFDFIRNNV</sequence>
<evidence type="ECO:0000313" key="4">
    <source>
        <dbReference type="Proteomes" id="UP000321089"/>
    </source>
</evidence>
<feature type="domain" description="Conserved hypothetical protein CHP02679 N terminus" evidence="2">
    <location>
        <begin position="35"/>
        <end position="248"/>
    </location>
</feature>
<feature type="domain" description="DUF2399" evidence="1">
    <location>
        <begin position="284"/>
        <end position="415"/>
    </location>
</feature>
<dbReference type="InterPro" id="IPR024466">
    <property type="entry name" value="CHP02679_N"/>
</dbReference>
<gene>
    <name evidence="3" type="ORF">CBU02nite_25430</name>
</gene>
<dbReference type="Pfam" id="PF09664">
    <property type="entry name" value="DUF2399"/>
    <property type="match status" value="1"/>
</dbReference>
<evidence type="ECO:0008006" key="5">
    <source>
        <dbReference type="Google" id="ProtNLM"/>
    </source>
</evidence>
<organism evidence="3 4">
    <name type="scientific">Clostridium butyricum</name>
    <dbReference type="NCBI Taxonomy" id="1492"/>
    <lineage>
        <taxon>Bacteria</taxon>
        <taxon>Bacillati</taxon>
        <taxon>Bacillota</taxon>
        <taxon>Clostridia</taxon>
        <taxon>Eubacteriales</taxon>
        <taxon>Clostridiaceae</taxon>
        <taxon>Clostridium</taxon>
    </lineage>
</organism>
<dbReference type="Gene3D" id="3.40.1360.10">
    <property type="match status" value="1"/>
</dbReference>
<evidence type="ECO:0000259" key="1">
    <source>
        <dbReference type="Pfam" id="PF09664"/>
    </source>
</evidence>
<dbReference type="InterPro" id="IPR024465">
    <property type="entry name" value="DUF2399"/>
</dbReference>
<dbReference type="RefSeq" id="WP_146868733.1">
    <property type="nucleotide sequence ID" value="NZ_BKBC01000038.1"/>
</dbReference>
<comment type="caution">
    <text evidence="3">The sequence shown here is derived from an EMBL/GenBank/DDBJ whole genome shotgun (WGS) entry which is preliminary data.</text>
</comment>
<dbReference type="Pfam" id="PF11796">
    <property type="entry name" value="DUF3323"/>
    <property type="match status" value="1"/>
</dbReference>
<evidence type="ECO:0000313" key="3">
    <source>
        <dbReference type="EMBL" id="GEQ22037.1"/>
    </source>
</evidence>
<name>A0A512TP80_CLOBU</name>
<dbReference type="AlphaFoldDB" id="A0A512TP80"/>
<dbReference type="Proteomes" id="UP000321089">
    <property type="component" value="Unassembled WGS sequence"/>
</dbReference>
<protein>
    <recommendedName>
        <fullName evidence="5">DUF2399 domain-containing protein</fullName>
    </recommendedName>
</protein>